<reference evidence="2 3" key="1">
    <citation type="submission" date="2019-03" db="EMBL/GenBank/DDBJ databases">
        <title>Single cell metagenomics reveals metabolic interactions within the superorganism composed of flagellate Streblomastix strix and complex community of Bacteroidetes bacteria on its surface.</title>
        <authorList>
            <person name="Treitli S.C."/>
            <person name="Kolisko M."/>
            <person name="Husnik F."/>
            <person name="Keeling P."/>
            <person name="Hampl V."/>
        </authorList>
    </citation>
    <scope>NUCLEOTIDE SEQUENCE [LARGE SCALE GENOMIC DNA]</scope>
    <source>
        <strain evidence="2">ST1C</strain>
    </source>
</reference>
<dbReference type="InterPro" id="IPR053793">
    <property type="entry name" value="PB1-like"/>
</dbReference>
<proteinExistence type="predicted"/>
<dbReference type="CDD" id="cd05992">
    <property type="entry name" value="PB1"/>
    <property type="match status" value="1"/>
</dbReference>
<dbReference type="Pfam" id="PF00564">
    <property type="entry name" value="PB1"/>
    <property type="match status" value="1"/>
</dbReference>
<dbReference type="Gene3D" id="3.10.20.90">
    <property type="entry name" value="Phosphatidylinositol 3-kinase Catalytic Subunit, Chain A, domain 1"/>
    <property type="match status" value="1"/>
</dbReference>
<comment type="caution">
    <text evidence="2">The sequence shown here is derived from an EMBL/GenBank/DDBJ whole genome shotgun (WGS) entry which is preliminary data.</text>
</comment>
<gene>
    <name evidence="2" type="ORF">EZS28_010314</name>
</gene>
<feature type="non-terminal residue" evidence="2">
    <location>
        <position position="119"/>
    </location>
</feature>
<feature type="domain" description="PB1" evidence="1">
    <location>
        <begin position="2"/>
        <end position="85"/>
    </location>
</feature>
<evidence type="ECO:0000313" key="3">
    <source>
        <dbReference type="Proteomes" id="UP000324800"/>
    </source>
</evidence>
<evidence type="ECO:0000259" key="1">
    <source>
        <dbReference type="PROSITE" id="PS51745"/>
    </source>
</evidence>
<evidence type="ECO:0000313" key="2">
    <source>
        <dbReference type="EMBL" id="KAA6394159.1"/>
    </source>
</evidence>
<dbReference type="AlphaFoldDB" id="A0A5J4WII8"/>
<dbReference type="PROSITE" id="PS51745">
    <property type="entry name" value="PB1"/>
    <property type="match status" value="1"/>
</dbReference>
<dbReference type="EMBL" id="SNRW01002024">
    <property type="protein sequence ID" value="KAA6394159.1"/>
    <property type="molecule type" value="Genomic_DNA"/>
</dbReference>
<protein>
    <recommendedName>
        <fullName evidence="1">PB1 domain-containing protein</fullName>
    </recommendedName>
</protein>
<dbReference type="SUPFAM" id="SSF54277">
    <property type="entry name" value="CAD &amp; PB1 domains"/>
    <property type="match status" value="1"/>
</dbReference>
<dbReference type="SMART" id="SM00666">
    <property type="entry name" value="PB1"/>
    <property type="match status" value="1"/>
</dbReference>
<dbReference type="Proteomes" id="UP000324800">
    <property type="component" value="Unassembled WGS sequence"/>
</dbReference>
<name>A0A5J4WII8_9EUKA</name>
<organism evidence="2 3">
    <name type="scientific">Streblomastix strix</name>
    <dbReference type="NCBI Taxonomy" id="222440"/>
    <lineage>
        <taxon>Eukaryota</taxon>
        <taxon>Metamonada</taxon>
        <taxon>Preaxostyla</taxon>
        <taxon>Oxymonadida</taxon>
        <taxon>Streblomastigidae</taxon>
        <taxon>Streblomastix</taxon>
    </lineage>
</organism>
<accession>A0A5J4WII8</accession>
<sequence>MPFTIKTVCTNTFDIRRFLVEGPPTIEELRAKIGALYGCPTPENICITYVDCEGDFVKVATTEDIQAAFQIIQERKVLKLFLCGKCCQKEEEEKKEGEPVCPKCGPECKCGPDCKCTGG</sequence>
<dbReference type="InterPro" id="IPR000270">
    <property type="entry name" value="PB1_dom"/>
</dbReference>